<feature type="compositionally biased region" description="Acidic residues" evidence="1">
    <location>
        <begin position="867"/>
        <end position="882"/>
    </location>
</feature>
<feature type="compositionally biased region" description="Basic and acidic residues" evidence="1">
    <location>
        <begin position="44"/>
        <end position="56"/>
    </location>
</feature>
<feature type="compositionally biased region" description="Low complexity" evidence="1">
    <location>
        <begin position="106"/>
        <end position="118"/>
    </location>
</feature>
<accession>A0A484FWH6</accession>
<sequence length="1027" mass="114913">MRNLNKSLKTISYSYEEINKRLSHLQSGAQAGKGASGREAQAPRAERAARAADVLSRESTKLGTKLTLINGTLEVLQGVLDKQNISLDSLAKRPNAEKPSAASTESPRAPVVPPSSSSWGDFKPPARPPIVHPTPTETDGLVYDAANETGFTATAANGGNATQGWSSLASRLSGGSNMQPAGAAAASHRFRPSPEATHSPQAPPSSEASLSQKLSKRSKKESQPPIDVRTVRADDLELMPIQVPDMPDVPRLSYGLDRALFNPGVYQLQDPHSKVYNFDPYLAHIMPINEFDFNALKQYVTSSKDKTLISLASKLGMRYSGSTSSMTSTLAHFHYLLSSWRPVNTSSLSRQLVPDSRRFTAINRAPAATFVQLRDDGVYAIDADKEYDFASILSMLGKSMEKLLTLPKDEFERYRRKNSDQISEEERNAEEAFHYTTMGDFLMRSQLDAYDPRLPGTGMFDLKTRAVVSIRMDATGFQKGLGYEIRDRFGTWESFEREYYDMIRSAFMKYSLQVRMGRMDGIFVAFHNTQRIFGFQYITLNEMDLALHGTMNRALGDQEFKLSIHLLNKILDRATHRFPGRSIRLHVETRETNPPMMYIFAQPVEPEDIEKIQSTKKNMIAEYEKNILGLHGGKDQSLDPESEKSDADFERSTSQQESLDVSTQMIWEQMQEQVELAMEDDILDVDQVREAIQDALEQSGLLEATTEDEARDYVNALLDVLTRNQASESSADVDGQQSTVLERGTLSFETKGDDGSGTVVDRASGNQATSLGSNGATQSPLYRDSNLKELIRRVTAGIDENIDVDEDDASDESKLRVFGRVLSELVAKSRQSERGASTSAMPETEDPTVLRDHDVDDLDDTTSSTAAEDDDASTAGEVDDIPPGELLGMNLTVLNKVDGNYVVRPDSEQEGWDWTLEYSLVEMPEERTRRVYQSTLNRRRKAFDQDDVRDARWYEMFKGKLRHLSSKGRTYREKVDAEAKKEPVHVFGKDGPITWDEAFGHREQWQPQAWETTKTGTNEDEVEQESR</sequence>
<reference evidence="3" key="1">
    <citation type="journal article" date="2013" name="New Phytol.">
        <title>Comparative genomic and transcriptomic analyses reveal the hemibiotrophic stage shift of Colletotrichum fungi.</title>
        <authorList>
            <person name="Gan P."/>
            <person name="Ikeda K."/>
            <person name="Irieda H."/>
            <person name="Narusaka M."/>
            <person name="O'Connell R.J."/>
            <person name="Narusaka Y."/>
            <person name="Takano Y."/>
            <person name="Kubo Y."/>
            <person name="Shirasu K."/>
        </authorList>
    </citation>
    <scope>NUCLEOTIDE SEQUENCE [LARGE SCALE GENOMIC DNA]</scope>
    <source>
        <strain evidence="3">104-T / ATCC 96160 / CBS 514.97 / LARS 414 / MAFF 240422</strain>
    </source>
</reference>
<reference evidence="3" key="2">
    <citation type="journal article" date="2019" name="Mol. Plant Microbe Interact.">
        <title>Genome sequence resources for four phytopathogenic fungi from the Colletotrichum orbiculare species complex.</title>
        <authorList>
            <person name="Gan P."/>
            <person name="Tsushima A."/>
            <person name="Narusaka M."/>
            <person name="Narusaka Y."/>
            <person name="Takano Y."/>
            <person name="Kubo Y."/>
            <person name="Shirasu K."/>
        </authorList>
    </citation>
    <scope>GENOME REANNOTATION</scope>
    <source>
        <strain evidence="3">104-T / ATCC 96160 / CBS 514.97 / LARS 414 / MAFF 240422</strain>
    </source>
</reference>
<feature type="region of interest" description="Disordered" evidence="1">
    <location>
        <begin position="27"/>
        <end position="56"/>
    </location>
</feature>
<feature type="region of interest" description="Disordered" evidence="1">
    <location>
        <begin position="747"/>
        <end position="781"/>
    </location>
</feature>
<dbReference type="PANTHER" id="PTHR31014">
    <property type="entry name" value="MITOCHONDRIAL TRANSLATION SYSTEM COMPONENT PET127-RELATED"/>
    <property type="match status" value="1"/>
</dbReference>
<feature type="region of interest" description="Disordered" evidence="1">
    <location>
        <begin position="91"/>
        <end position="141"/>
    </location>
</feature>
<dbReference type="GO" id="GO:0005740">
    <property type="term" value="C:mitochondrial envelope"/>
    <property type="evidence" value="ECO:0007669"/>
    <property type="project" value="TreeGrafter"/>
</dbReference>
<feature type="compositionally biased region" description="Polar residues" evidence="1">
    <location>
        <begin position="1005"/>
        <end position="1016"/>
    </location>
</feature>
<organism evidence="2 3">
    <name type="scientific">Colletotrichum orbiculare (strain 104-T / ATCC 96160 / CBS 514.97 / LARS 414 / MAFF 240422)</name>
    <name type="common">Cucumber anthracnose fungus</name>
    <name type="synonym">Colletotrichum lagenarium</name>
    <dbReference type="NCBI Taxonomy" id="1213857"/>
    <lineage>
        <taxon>Eukaryota</taxon>
        <taxon>Fungi</taxon>
        <taxon>Dikarya</taxon>
        <taxon>Ascomycota</taxon>
        <taxon>Pezizomycotina</taxon>
        <taxon>Sordariomycetes</taxon>
        <taxon>Hypocreomycetidae</taxon>
        <taxon>Glomerellales</taxon>
        <taxon>Glomerellaceae</taxon>
        <taxon>Colletotrichum</taxon>
        <taxon>Colletotrichum orbiculare species complex</taxon>
    </lineage>
</organism>
<feature type="region of interest" description="Disordered" evidence="1">
    <location>
        <begin position="828"/>
        <end position="883"/>
    </location>
</feature>
<dbReference type="OrthoDB" id="10249045at2759"/>
<feature type="compositionally biased region" description="Polar residues" evidence="1">
    <location>
        <begin position="168"/>
        <end position="179"/>
    </location>
</feature>
<keyword evidence="3" id="KW-1185">Reference proteome</keyword>
<feature type="compositionally biased region" description="Polar residues" evidence="1">
    <location>
        <begin position="196"/>
        <end position="208"/>
    </location>
</feature>
<dbReference type="GO" id="GO:0000964">
    <property type="term" value="P:mitochondrial RNA 5'-end processing"/>
    <property type="evidence" value="ECO:0007669"/>
    <property type="project" value="TreeGrafter"/>
</dbReference>
<feature type="region of interest" description="Disordered" evidence="1">
    <location>
        <begin position="631"/>
        <end position="660"/>
    </location>
</feature>
<proteinExistence type="predicted"/>
<dbReference type="Proteomes" id="UP000014480">
    <property type="component" value="Unassembled WGS sequence"/>
</dbReference>
<feature type="region of interest" description="Disordered" evidence="1">
    <location>
        <begin position="1004"/>
        <end position="1027"/>
    </location>
</feature>
<name>A0A484FWH6_COLOR</name>
<dbReference type="InterPro" id="IPR013943">
    <property type="entry name" value="Pet127"/>
</dbReference>
<feature type="compositionally biased region" description="Acidic residues" evidence="1">
    <location>
        <begin position="1018"/>
        <end position="1027"/>
    </location>
</feature>
<comment type="caution">
    <text evidence="2">The sequence shown here is derived from an EMBL/GenBank/DDBJ whole genome shotgun (WGS) entry which is preliminary data.</text>
</comment>
<dbReference type="PANTHER" id="PTHR31014:SF0">
    <property type="entry name" value="MITOCHONDRIAL TRANSLATION SYSTEM COMPONENT PET127-RELATED"/>
    <property type="match status" value="1"/>
</dbReference>
<dbReference type="STRING" id="1213857.A0A484FWH6"/>
<feature type="compositionally biased region" description="Polar residues" evidence="1">
    <location>
        <begin position="764"/>
        <end position="780"/>
    </location>
</feature>
<dbReference type="AlphaFoldDB" id="A0A484FWH6"/>
<feature type="compositionally biased region" description="Low complexity" evidence="1">
    <location>
        <begin position="27"/>
        <end position="43"/>
    </location>
</feature>
<feature type="compositionally biased region" description="Basic and acidic residues" evidence="1">
    <location>
        <begin position="632"/>
        <end position="651"/>
    </location>
</feature>
<feature type="region of interest" description="Disordered" evidence="1">
    <location>
        <begin position="168"/>
        <end position="227"/>
    </location>
</feature>
<evidence type="ECO:0000256" key="1">
    <source>
        <dbReference type="SAM" id="MobiDB-lite"/>
    </source>
</evidence>
<evidence type="ECO:0000313" key="2">
    <source>
        <dbReference type="EMBL" id="TDZ22378.1"/>
    </source>
</evidence>
<protein>
    <submittedName>
        <fullName evidence="2">mRNA degradation protein pet127</fullName>
    </submittedName>
</protein>
<gene>
    <name evidence="2" type="ORF">Cob_v004501</name>
</gene>
<evidence type="ECO:0000313" key="3">
    <source>
        <dbReference type="Proteomes" id="UP000014480"/>
    </source>
</evidence>
<dbReference type="Pfam" id="PF08634">
    <property type="entry name" value="Pet127"/>
    <property type="match status" value="1"/>
</dbReference>
<dbReference type="EMBL" id="AMCV02000010">
    <property type="protein sequence ID" value="TDZ22378.1"/>
    <property type="molecule type" value="Genomic_DNA"/>
</dbReference>